<dbReference type="Proteomes" id="UP000632766">
    <property type="component" value="Unassembled WGS sequence"/>
</dbReference>
<dbReference type="InterPro" id="IPR011766">
    <property type="entry name" value="TPP_enzyme_TPP-bd"/>
</dbReference>
<feature type="domain" description="Thiamine pyrophosphate enzyme TPP-binding" evidence="5">
    <location>
        <begin position="462"/>
        <end position="604"/>
    </location>
</feature>
<dbReference type="CDD" id="cd07035">
    <property type="entry name" value="TPP_PYR_POX_like"/>
    <property type="match status" value="1"/>
</dbReference>
<dbReference type="GO" id="GO:0050660">
    <property type="term" value="F:flavin adenine dinucleotide binding"/>
    <property type="evidence" value="ECO:0007669"/>
    <property type="project" value="TreeGrafter"/>
</dbReference>
<dbReference type="InterPro" id="IPR045229">
    <property type="entry name" value="TPP_enz"/>
</dbReference>
<protein>
    <submittedName>
        <fullName evidence="7">Thiamine pyrophosphate-binding protein</fullName>
    </submittedName>
</protein>
<evidence type="ECO:0000313" key="7">
    <source>
        <dbReference type="EMBL" id="MBH8562565.1"/>
    </source>
</evidence>
<keyword evidence="2 3" id="KW-0786">Thiamine pyrophosphate</keyword>
<evidence type="ECO:0000313" key="8">
    <source>
        <dbReference type="Proteomes" id="UP000632766"/>
    </source>
</evidence>
<keyword evidence="8" id="KW-1185">Reference proteome</keyword>
<feature type="domain" description="Thiamine pyrophosphate enzyme N-terminal TPP-binding" evidence="6">
    <location>
        <begin position="76"/>
        <end position="186"/>
    </location>
</feature>
<evidence type="ECO:0000256" key="2">
    <source>
        <dbReference type="ARBA" id="ARBA00023052"/>
    </source>
</evidence>
<gene>
    <name evidence="7" type="ORF">I8748_10310</name>
</gene>
<dbReference type="AlphaFoldDB" id="A0A8J7HS66"/>
<dbReference type="Pfam" id="PF02775">
    <property type="entry name" value="TPP_enzyme_C"/>
    <property type="match status" value="1"/>
</dbReference>
<dbReference type="PANTHER" id="PTHR18968">
    <property type="entry name" value="THIAMINE PYROPHOSPHATE ENZYMES"/>
    <property type="match status" value="1"/>
</dbReference>
<evidence type="ECO:0000259" key="5">
    <source>
        <dbReference type="Pfam" id="PF02775"/>
    </source>
</evidence>
<dbReference type="InterPro" id="IPR012001">
    <property type="entry name" value="Thiamin_PyroP_enz_TPP-bd_dom"/>
</dbReference>
<dbReference type="GO" id="GO:0009099">
    <property type="term" value="P:L-valine biosynthetic process"/>
    <property type="evidence" value="ECO:0007669"/>
    <property type="project" value="TreeGrafter"/>
</dbReference>
<dbReference type="InterPro" id="IPR012000">
    <property type="entry name" value="Thiamin_PyroP_enz_cen_dom"/>
</dbReference>
<dbReference type="SUPFAM" id="SSF52518">
    <property type="entry name" value="Thiamin diphosphate-binding fold (THDP-binding)"/>
    <property type="match status" value="2"/>
</dbReference>
<evidence type="ECO:0000256" key="3">
    <source>
        <dbReference type="RuleBase" id="RU362132"/>
    </source>
</evidence>
<dbReference type="EMBL" id="JAECZC010000014">
    <property type="protein sequence ID" value="MBH8562565.1"/>
    <property type="molecule type" value="Genomic_DNA"/>
</dbReference>
<feature type="domain" description="Thiamine pyrophosphate enzyme central" evidence="4">
    <location>
        <begin position="278"/>
        <end position="404"/>
    </location>
</feature>
<dbReference type="RefSeq" id="WP_198124480.1">
    <property type="nucleotide sequence ID" value="NZ_JAECZC010000014.1"/>
</dbReference>
<dbReference type="InterPro" id="IPR029061">
    <property type="entry name" value="THDP-binding"/>
</dbReference>
<dbReference type="SUPFAM" id="SSF52467">
    <property type="entry name" value="DHS-like NAD/FAD-binding domain"/>
    <property type="match status" value="1"/>
</dbReference>
<dbReference type="GO" id="GO:0009097">
    <property type="term" value="P:isoleucine biosynthetic process"/>
    <property type="evidence" value="ECO:0007669"/>
    <property type="project" value="TreeGrafter"/>
</dbReference>
<dbReference type="GO" id="GO:0030976">
    <property type="term" value="F:thiamine pyrophosphate binding"/>
    <property type="evidence" value="ECO:0007669"/>
    <property type="project" value="InterPro"/>
</dbReference>
<comment type="similarity">
    <text evidence="1 3">Belongs to the TPP enzyme family.</text>
</comment>
<dbReference type="Gene3D" id="3.40.50.1220">
    <property type="entry name" value="TPP-binding domain"/>
    <property type="match status" value="1"/>
</dbReference>
<comment type="caution">
    <text evidence="7">The sequence shown here is derived from an EMBL/GenBank/DDBJ whole genome shotgun (WGS) entry which is preliminary data.</text>
</comment>
<dbReference type="Gene3D" id="3.40.50.970">
    <property type="match status" value="2"/>
</dbReference>
<name>A0A8J7HS66_9NOST</name>
<dbReference type="Pfam" id="PF00205">
    <property type="entry name" value="TPP_enzyme_M"/>
    <property type="match status" value="1"/>
</dbReference>
<evidence type="ECO:0000259" key="4">
    <source>
        <dbReference type="Pfam" id="PF00205"/>
    </source>
</evidence>
<dbReference type="NCBIfam" id="NF035927">
    <property type="entry name" value="TPP_ScyA_rel"/>
    <property type="match status" value="1"/>
</dbReference>
<evidence type="ECO:0000259" key="6">
    <source>
        <dbReference type="Pfam" id="PF02776"/>
    </source>
</evidence>
<dbReference type="GO" id="GO:0003984">
    <property type="term" value="F:acetolactate synthase activity"/>
    <property type="evidence" value="ECO:0007669"/>
    <property type="project" value="TreeGrafter"/>
</dbReference>
<evidence type="ECO:0000256" key="1">
    <source>
        <dbReference type="ARBA" id="ARBA00007812"/>
    </source>
</evidence>
<dbReference type="CDD" id="cd00568">
    <property type="entry name" value="TPP_enzymes"/>
    <property type="match status" value="1"/>
</dbReference>
<reference evidence="7 8" key="1">
    <citation type="journal article" date="2021" name="Int. J. Syst. Evol. Microbiol.">
        <title>Amazonocrinis nigriterrae gen. nov., sp. nov., Atlanticothrix silvestris gen. nov., sp. nov. and Dendronalium phyllosphericum gen. nov., sp. nov., nostocacean cyanobacteria from Brazilian environments.</title>
        <authorList>
            <person name="Alvarenga D.O."/>
            <person name="Andreote A.P.D."/>
            <person name="Branco L.H.Z."/>
            <person name="Delbaje E."/>
            <person name="Cruz R.B."/>
            <person name="Varani A.M."/>
            <person name="Fiore M.F."/>
        </authorList>
    </citation>
    <scope>NUCLEOTIDE SEQUENCE [LARGE SCALE GENOMIC DNA]</scope>
    <source>
        <strain evidence="7 8">CENA67</strain>
    </source>
</reference>
<dbReference type="Pfam" id="PF02776">
    <property type="entry name" value="TPP_enzyme_N"/>
    <property type="match status" value="1"/>
</dbReference>
<dbReference type="GO" id="GO:0005948">
    <property type="term" value="C:acetolactate synthase complex"/>
    <property type="evidence" value="ECO:0007669"/>
    <property type="project" value="TreeGrafter"/>
</dbReference>
<dbReference type="GO" id="GO:0000287">
    <property type="term" value="F:magnesium ion binding"/>
    <property type="evidence" value="ECO:0007669"/>
    <property type="project" value="InterPro"/>
</dbReference>
<organism evidence="7 8">
    <name type="scientific">Amazonocrinis nigriterrae CENA67</name>
    <dbReference type="NCBI Taxonomy" id="2794033"/>
    <lineage>
        <taxon>Bacteria</taxon>
        <taxon>Bacillati</taxon>
        <taxon>Cyanobacteriota</taxon>
        <taxon>Cyanophyceae</taxon>
        <taxon>Nostocales</taxon>
        <taxon>Nostocaceae</taxon>
        <taxon>Amazonocrinis</taxon>
        <taxon>Amazonocrinis nigriterrae</taxon>
    </lineage>
</organism>
<dbReference type="PANTHER" id="PTHR18968:SF13">
    <property type="entry name" value="ACETOLACTATE SYNTHASE CATALYTIC SUBUNIT, MITOCHONDRIAL"/>
    <property type="match status" value="1"/>
</dbReference>
<sequence length="629" mass="67895">MSATDHPINTNTTEKLEQKTLVSFTPDHTDCQKYSSDSFIFPPSESAFTCSSFANNYSNTLLDKLLGQSKQSTAISVASAVVKMLEDMGVQYAFGVSGGAIAPLWQKLQDSSIKVLHFRHEAGAAFAASEAYFTSDRPVVVFTTTGPGITNALTGLLAARWEGAKVIFLSPSTSTSQRGRWACQETSTYTMPNAGLFTSEPVFHYGTTLECSDELPEVYRRLALGLAQPGGFVAHLSIPTNIQTSSVKTPLPRVNLSFNCATASDETISESARLLLEESFAIWVGFGAKSAAAEILQLAEITGVGVMCSPRGKGIFPEDHPQFVGVTGFAGHESVLRYMQEYRPLRTLVLGTRLGEFTSFWNSAMIPSRGFLHVDIDPQVPGVAYPSVETFAIQSEIRMFLKALLKYFPKSPSQRKIQSLPRPERNVIDTSMNDSVRPEVLMNVIQRIIVEGSDAVVMAEGGSSFAWAINLLRFATPNRFRVSTGFSSMGHFVTGVVGNALARKGKAVAIVGDGAMLMNNEVSTAVNYQIPAVWIVLNNGGYNMCIQGVAMLGFNGMDAKIPQTDFVKIACGLGADGIRVEKESDIEAALKKAMAATVPFIVDVVIDPTRVAPIAGRIHSLISQGATNY</sequence>
<accession>A0A8J7HS66</accession>
<dbReference type="InterPro" id="IPR029035">
    <property type="entry name" value="DHS-like_NAD/FAD-binding_dom"/>
</dbReference>
<proteinExistence type="inferred from homology"/>